<comment type="caution">
    <text evidence="2">The sequence shown here is derived from an EMBL/GenBank/DDBJ whole genome shotgun (WGS) entry which is preliminary data.</text>
</comment>
<dbReference type="EMBL" id="JBAHYK010003444">
    <property type="protein sequence ID" value="KAL0563495.1"/>
    <property type="molecule type" value="Genomic_DNA"/>
</dbReference>
<feature type="region of interest" description="Disordered" evidence="1">
    <location>
        <begin position="1"/>
        <end position="59"/>
    </location>
</feature>
<evidence type="ECO:0000313" key="3">
    <source>
        <dbReference type="Proteomes" id="UP001465976"/>
    </source>
</evidence>
<feature type="non-terminal residue" evidence="2">
    <location>
        <position position="59"/>
    </location>
</feature>
<gene>
    <name evidence="2" type="ORF">V5O48_018571</name>
</gene>
<sequence length="59" mass="6406">MEPPASSSRPPNKAKAKRAPPKKNPFSSRTLTAEQFNSQNIEPQSPQTSSRAADPDVTK</sequence>
<evidence type="ECO:0000313" key="2">
    <source>
        <dbReference type="EMBL" id="KAL0563495.1"/>
    </source>
</evidence>
<organism evidence="2 3">
    <name type="scientific">Marasmius crinis-equi</name>
    <dbReference type="NCBI Taxonomy" id="585013"/>
    <lineage>
        <taxon>Eukaryota</taxon>
        <taxon>Fungi</taxon>
        <taxon>Dikarya</taxon>
        <taxon>Basidiomycota</taxon>
        <taxon>Agaricomycotina</taxon>
        <taxon>Agaricomycetes</taxon>
        <taxon>Agaricomycetidae</taxon>
        <taxon>Agaricales</taxon>
        <taxon>Marasmiineae</taxon>
        <taxon>Marasmiaceae</taxon>
        <taxon>Marasmius</taxon>
    </lineage>
</organism>
<dbReference type="Proteomes" id="UP001465976">
    <property type="component" value="Unassembled WGS sequence"/>
</dbReference>
<protein>
    <submittedName>
        <fullName evidence="2">Uncharacterized protein</fullName>
    </submittedName>
</protein>
<name>A0ABR3EKY9_9AGAR</name>
<keyword evidence="3" id="KW-1185">Reference proteome</keyword>
<accession>A0ABR3EKY9</accession>
<feature type="compositionally biased region" description="Polar residues" evidence="1">
    <location>
        <begin position="26"/>
        <end position="51"/>
    </location>
</feature>
<proteinExistence type="predicted"/>
<feature type="compositionally biased region" description="Basic residues" evidence="1">
    <location>
        <begin position="12"/>
        <end position="21"/>
    </location>
</feature>
<reference evidence="2 3" key="1">
    <citation type="submission" date="2024-02" db="EMBL/GenBank/DDBJ databases">
        <title>A draft genome for the cacao thread blight pathogen Marasmius crinis-equi.</title>
        <authorList>
            <person name="Cohen S.P."/>
            <person name="Baruah I.K."/>
            <person name="Amoako-Attah I."/>
            <person name="Bukari Y."/>
            <person name="Meinhardt L.W."/>
            <person name="Bailey B.A."/>
        </authorList>
    </citation>
    <scope>NUCLEOTIDE SEQUENCE [LARGE SCALE GENOMIC DNA]</scope>
    <source>
        <strain evidence="2 3">GH-76</strain>
    </source>
</reference>
<evidence type="ECO:0000256" key="1">
    <source>
        <dbReference type="SAM" id="MobiDB-lite"/>
    </source>
</evidence>